<dbReference type="PANTHER" id="PTHR37984">
    <property type="entry name" value="PROTEIN CBG26694"/>
    <property type="match status" value="1"/>
</dbReference>
<evidence type="ECO:0000259" key="3">
    <source>
        <dbReference type="Pfam" id="PF17921"/>
    </source>
</evidence>
<organism evidence="4 5">
    <name type="scientific">Popillia japonica</name>
    <name type="common">Japanese beetle</name>
    <dbReference type="NCBI Taxonomy" id="7064"/>
    <lineage>
        <taxon>Eukaryota</taxon>
        <taxon>Metazoa</taxon>
        <taxon>Ecdysozoa</taxon>
        <taxon>Arthropoda</taxon>
        <taxon>Hexapoda</taxon>
        <taxon>Insecta</taxon>
        <taxon>Pterygota</taxon>
        <taxon>Neoptera</taxon>
        <taxon>Endopterygota</taxon>
        <taxon>Coleoptera</taxon>
        <taxon>Polyphaga</taxon>
        <taxon>Scarabaeiformia</taxon>
        <taxon>Scarabaeidae</taxon>
        <taxon>Rutelinae</taxon>
        <taxon>Popillia</taxon>
    </lineage>
</organism>
<evidence type="ECO:0000256" key="1">
    <source>
        <dbReference type="ARBA" id="ARBA00012493"/>
    </source>
</evidence>
<gene>
    <name evidence="4" type="ORF">QE152_g28518</name>
</gene>
<dbReference type="GO" id="GO:0003964">
    <property type="term" value="F:RNA-directed DNA polymerase activity"/>
    <property type="evidence" value="ECO:0007669"/>
    <property type="project" value="UniProtKB-EC"/>
</dbReference>
<dbReference type="Pfam" id="PF17921">
    <property type="entry name" value="Integrase_H2C2"/>
    <property type="match status" value="1"/>
</dbReference>
<dbReference type="AlphaFoldDB" id="A0AAW1JJQ1"/>
<evidence type="ECO:0000313" key="4">
    <source>
        <dbReference type="EMBL" id="KAK9704075.1"/>
    </source>
</evidence>
<evidence type="ECO:0000256" key="2">
    <source>
        <dbReference type="SAM" id="MobiDB-lite"/>
    </source>
</evidence>
<accession>A0AAW1JJQ1</accession>
<feature type="compositionally biased region" description="Polar residues" evidence="2">
    <location>
        <begin position="44"/>
        <end position="65"/>
    </location>
</feature>
<sequence>MEVGRITKERTQPNTSHKNWRERNRIEGEERSGFRQQPRDHNRNQTWRQQGQGKPNLSGDNVQQLNRTNCTPFNGKLFGYGGTELNVVGMCDIPVMINKKKLCVNFKIIKTSEKQKPVIGDQTINKLELLKSNTNVNVIESNNNIKELNSNDIELQQINTIVNNHLGINKTISKARETVFWPYMSKEIGDMIQNCITCLEYQNSQQQENLANREVADRPWQIVAAE</sequence>
<dbReference type="InterPro" id="IPR041588">
    <property type="entry name" value="Integrase_H2C2"/>
</dbReference>
<feature type="region of interest" description="Disordered" evidence="2">
    <location>
        <begin position="1"/>
        <end position="65"/>
    </location>
</feature>
<feature type="compositionally biased region" description="Basic and acidic residues" evidence="2">
    <location>
        <begin position="19"/>
        <end position="43"/>
    </location>
</feature>
<dbReference type="PANTHER" id="PTHR37984:SF5">
    <property type="entry name" value="PROTEIN NYNRIN-LIKE"/>
    <property type="match status" value="1"/>
</dbReference>
<name>A0AAW1JJQ1_POPJA</name>
<keyword evidence="5" id="KW-1185">Reference proteome</keyword>
<dbReference type="EC" id="2.7.7.49" evidence="1"/>
<feature type="compositionally biased region" description="Basic and acidic residues" evidence="2">
    <location>
        <begin position="1"/>
        <end position="11"/>
    </location>
</feature>
<evidence type="ECO:0000313" key="5">
    <source>
        <dbReference type="Proteomes" id="UP001458880"/>
    </source>
</evidence>
<dbReference type="InterPro" id="IPR050951">
    <property type="entry name" value="Retrovirus_Pol_polyprotein"/>
</dbReference>
<dbReference type="EMBL" id="JASPKY010000358">
    <property type="protein sequence ID" value="KAK9704075.1"/>
    <property type="molecule type" value="Genomic_DNA"/>
</dbReference>
<comment type="caution">
    <text evidence="4">The sequence shown here is derived from an EMBL/GenBank/DDBJ whole genome shotgun (WGS) entry which is preliminary data.</text>
</comment>
<proteinExistence type="predicted"/>
<dbReference type="Proteomes" id="UP001458880">
    <property type="component" value="Unassembled WGS sequence"/>
</dbReference>
<dbReference type="Gene3D" id="1.10.340.70">
    <property type="match status" value="1"/>
</dbReference>
<reference evidence="4 5" key="1">
    <citation type="journal article" date="2024" name="BMC Genomics">
        <title>De novo assembly and annotation of Popillia japonica's genome with initial clues to its potential as an invasive pest.</title>
        <authorList>
            <person name="Cucini C."/>
            <person name="Boschi S."/>
            <person name="Funari R."/>
            <person name="Cardaioli E."/>
            <person name="Iannotti N."/>
            <person name="Marturano G."/>
            <person name="Paoli F."/>
            <person name="Bruttini M."/>
            <person name="Carapelli A."/>
            <person name="Frati F."/>
            <person name="Nardi F."/>
        </authorList>
    </citation>
    <scope>NUCLEOTIDE SEQUENCE [LARGE SCALE GENOMIC DNA]</scope>
    <source>
        <strain evidence="4">DMR45628</strain>
    </source>
</reference>
<feature type="domain" description="Integrase zinc-binding" evidence="3">
    <location>
        <begin position="163"/>
        <end position="203"/>
    </location>
</feature>
<protein>
    <recommendedName>
        <fullName evidence="1">RNA-directed DNA polymerase</fullName>
        <ecNumber evidence="1">2.7.7.49</ecNumber>
    </recommendedName>
</protein>